<dbReference type="EMBL" id="JACHGY010000001">
    <property type="protein sequence ID" value="MBB6428628.1"/>
    <property type="molecule type" value="Genomic_DNA"/>
</dbReference>
<dbReference type="InterPro" id="IPR047741">
    <property type="entry name" value="DIP1984-like"/>
</dbReference>
<evidence type="ECO:0000313" key="1">
    <source>
        <dbReference type="EMBL" id="MBB6428628.1"/>
    </source>
</evidence>
<organism evidence="1 2">
    <name type="scientific">Algisphaera agarilytica</name>
    <dbReference type="NCBI Taxonomy" id="1385975"/>
    <lineage>
        <taxon>Bacteria</taxon>
        <taxon>Pseudomonadati</taxon>
        <taxon>Planctomycetota</taxon>
        <taxon>Phycisphaerae</taxon>
        <taxon>Phycisphaerales</taxon>
        <taxon>Phycisphaeraceae</taxon>
        <taxon>Algisphaera</taxon>
    </lineage>
</organism>
<comment type="caution">
    <text evidence="1">The sequence shown here is derived from an EMBL/GenBank/DDBJ whole genome shotgun (WGS) entry which is preliminary data.</text>
</comment>
<evidence type="ECO:0000313" key="2">
    <source>
        <dbReference type="Proteomes" id="UP000541810"/>
    </source>
</evidence>
<gene>
    <name evidence="1" type="ORF">HNQ40_000434</name>
</gene>
<reference evidence="1 2" key="1">
    <citation type="submission" date="2020-08" db="EMBL/GenBank/DDBJ databases">
        <title>Genomic Encyclopedia of Type Strains, Phase IV (KMG-IV): sequencing the most valuable type-strain genomes for metagenomic binning, comparative biology and taxonomic classification.</title>
        <authorList>
            <person name="Goeker M."/>
        </authorList>
    </citation>
    <scope>NUCLEOTIDE SEQUENCE [LARGE SCALE GENOMIC DNA]</scope>
    <source>
        <strain evidence="1 2">DSM 103725</strain>
    </source>
</reference>
<dbReference type="Pfam" id="PF20935">
    <property type="entry name" value="DUF6847"/>
    <property type="match status" value="1"/>
</dbReference>
<keyword evidence="2" id="KW-1185">Reference proteome</keyword>
<name>A0A7X0LK63_9BACT</name>
<dbReference type="RefSeq" id="WP_221435340.1">
    <property type="nucleotide sequence ID" value="NZ_JACHGY010000001.1"/>
</dbReference>
<dbReference type="AlphaFoldDB" id="A0A7X0LK63"/>
<dbReference type="Gene3D" id="6.10.320.10">
    <property type="match status" value="1"/>
</dbReference>
<dbReference type="Proteomes" id="UP000541810">
    <property type="component" value="Unassembled WGS sequence"/>
</dbReference>
<protein>
    <submittedName>
        <fullName evidence="1">Uncharacterized protein</fullName>
    </submittedName>
</protein>
<sequence length="37" mass="4135">MKLAEALMLRSDQEKKIASLRERIAANAVVQEGETPH</sequence>
<proteinExistence type="predicted"/>
<accession>A0A7X0LK63</accession>